<reference evidence="1 2" key="1">
    <citation type="submission" date="2020-08" db="EMBL/GenBank/DDBJ databases">
        <title>Genomic Encyclopedia of Type Strains, Phase IV (KMG-IV): sequencing the most valuable type-strain genomes for metagenomic binning, comparative biology and taxonomic classification.</title>
        <authorList>
            <person name="Goeker M."/>
        </authorList>
    </citation>
    <scope>NUCLEOTIDE SEQUENCE [LARGE SCALE GENOMIC DNA]</scope>
    <source>
        <strain evidence="1 2">DSM 5686</strain>
    </source>
</reference>
<organism evidence="1 2">
    <name type="scientific">Methylobacterium fujisawaense</name>
    <dbReference type="NCBI Taxonomy" id="107400"/>
    <lineage>
        <taxon>Bacteria</taxon>
        <taxon>Pseudomonadati</taxon>
        <taxon>Pseudomonadota</taxon>
        <taxon>Alphaproteobacteria</taxon>
        <taxon>Hyphomicrobiales</taxon>
        <taxon>Methylobacteriaceae</taxon>
        <taxon>Methylobacterium</taxon>
    </lineage>
</organism>
<accession>A0ABR6DIA9</accession>
<keyword evidence="2" id="KW-1185">Reference proteome</keyword>
<name>A0ABR6DIA9_9HYPH</name>
<dbReference type="EMBL" id="JACJIM010000010">
    <property type="protein sequence ID" value="MBA9065822.1"/>
    <property type="molecule type" value="Genomic_DNA"/>
</dbReference>
<gene>
    <name evidence="1" type="ORF">GGQ91_005245</name>
</gene>
<comment type="caution">
    <text evidence="1">The sequence shown here is derived from an EMBL/GenBank/DDBJ whole genome shotgun (WGS) entry which is preliminary data.</text>
</comment>
<dbReference type="GeneID" id="96606837"/>
<evidence type="ECO:0000313" key="2">
    <source>
        <dbReference type="Proteomes" id="UP000565455"/>
    </source>
</evidence>
<dbReference type="RefSeq" id="WP_182593144.1">
    <property type="nucleotide sequence ID" value="NZ_JACJIM010000010.1"/>
</dbReference>
<proteinExistence type="predicted"/>
<dbReference type="Proteomes" id="UP000565455">
    <property type="component" value="Unassembled WGS sequence"/>
</dbReference>
<protein>
    <submittedName>
        <fullName evidence="1">Uncharacterized protein</fullName>
    </submittedName>
</protein>
<evidence type="ECO:0000313" key="1">
    <source>
        <dbReference type="EMBL" id="MBA9065822.1"/>
    </source>
</evidence>
<sequence>MRRPDQPALTDAANGRVSMPFLPTLAVVALLGVASLYCPSSNPVPPGARAGGSPALGPTDFAPVAAVASPIRPPAAIAFAELYPLDAAVSRTGALPVRPATTARATSHVAVAGRRTCPGRRCPEAPRSPIDPMAPGRAEAAEPAEDALLPGRALPFATSVVETLVPAARAVGDAADFVRKGAASVQGSVALAVADCLR</sequence>